<dbReference type="InterPro" id="IPR019191">
    <property type="entry name" value="Essential_protein_Yae1_N"/>
</dbReference>
<proteinExistence type="inferred from homology"/>
<evidence type="ECO:0000256" key="1">
    <source>
        <dbReference type="ARBA" id="ARBA00038090"/>
    </source>
</evidence>
<organism evidence="3 4">
    <name type="scientific">Capronia epimyces CBS 606.96</name>
    <dbReference type="NCBI Taxonomy" id="1182542"/>
    <lineage>
        <taxon>Eukaryota</taxon>
        <taxon>Fungi</taxon>
        <taxon>Dikarya</taxon>
        <taxon>Ascomycota</taxon>
        <taxon>Pezizomycotina</taxon>
        <taxon>Eurotiomycetes</taxon>
        <taxon>Chaetothyriomycetidae</taxon>
        <taxon>Chaetothyriales</taxon>
        <taxon>Herpotrichiellaceae</taxon>
        <taxon>Capronia</taxon>
    </lineage>
</organism>
<name>W9YE59_9EURO</name>
<dbReference type="HOGENOM" id="CLU_093235_1_0_1"/>
<dbReference type="eggNOG" id="ENOG502S9TX">
    <property type="taxonomic scope" value="Eukaryota"/>
</dbReference>
<dbReference type="InterPro" id="IPR052436">
    <property type="entry name" value="LTO1_adapter"/>
</dbReference>
<dbReference type="EMBL" id="AMGY01000003">
    <property type="protein sequence ID" value="EXJ87551.1"/>
    <property type="molecule type" value="Genomic_DNA"/>
</dbReference>
<dbReference type="STRING" id="1182542.W9YE59"/>
<evidence type="ECO:0000313" key="4">
    <source>
        <dbReference type="Proteomes" id="UP000019478"/>
    </source>
</evidence>
<evidence type="ECO:0000313" key="3">
    <source>
        <dbReference type="EMBL" id="EXJ87551.1"/>
    </source>
</evidence>
<comment type="similarity">
    <text evidence="1">Belongs to the LTO1 family.</text>
</comment>
<accession>W9YE59</accession>
<comment type="caution">
    <text evidence="3">The sequence shown here is derived from an EMBL/GenBank/DDBJ whole genome shotgun (WGS) entry which is preliminary data.</text>
</comment>
<keyword evidence="4" id="KW-1185">Reference proteome</keyword>
<gene>
    <name evidence="3" type="ORF">A1O3_04511</name>
</gene>
<reference evidence="3 4" key="1">
    <citation type="submission" date="2013-03" db="EMBL/GenBank/DDBJ databases">
        <title>The Genome Sequence of Capronia epimyces CBS 606.96.</title>
        <authorList>
            <consortium name="The Broad Institute Genomics Platform"/>
            <person name="Cuomo C."/>
            <person name="de Hoog S."/>
            <person name="Gorbushina A."/>
            <person name="Walker B."/>
            <person name="Young S.K."/>
            <person name="Zeng Q."/>
            <person name="Gargeya S."/>
            <person name="Fitzgerald M."/>
            <person name="Haas B."/>
            <person name="Abouelleil A."/>
            <person name="Allen A.W."/>
            <person name="Alvarado L."/>
            <person name="Arachchi H.M."/>
            <person name="Berlin A.M."/>
            <person name="Chapman S.B."/>
            <person name="Gainer-Dewar J."/>
            <person name="Goldberg J."/>
            <person name="Griggs A."/>
            <person name="Gujja S."/>
            <person name="Hansen M."/>
            <person name="Howarth C."/>
            <person name="Imamovic A."/>
            <person name="Ireland A."/>
            <person name="Larimer J."/>
            <person name="McCowan C."/>
            <person name="Murphy C."/>
            <person name="Pearson M."/>
            <person name="Poon T.W."/>
            <person name="Priest M."/>
            <person name="Roberts A."/>
            <person name="Saif S."/>
            <person name="Shea T."/>
            <person name="Sisk P."/>
            <person name="Sykes S."/>
            <person name="Wortman J."/>
            <person name="Nusbaum C."/>
            <person name="Birren B."/>
        </authorList>
    </citation>
    <scope>NUCLEOTIDE SEQUENCE [LARGE SCALE GENOMIC DNA]</scope>
    <source>
        <strain evidence="3 4">CBS 606.96</strain>
    </source>
</reference>
<dbReference type="Proteomes" id="UP000019478">
    <property type="component" value="Unassembled WGS sequence"/>
</dbReference>
<sequence>MSTDPFDALLELENDYYQEGYEEGVADSTYAGMIEGKVFGIEKGYEKALELGKLHGRALVWQARFSEPKSSSQNAEEAANDEVSKSAAVEDLGKLVQTVRMLAPISKNTRLRKHVETLHVASDGRTVARSNSDEAVTEFDDRIAKANAKAKVISNILGESLNPTTSVNGGIEDATGLQARH</sequence>
<dbReference type="RefSeq" id="XP_007732830.1">
    <property type="nucleotide sequence ID" value="XM_007734640.1"/>
</dbReference>
<feature type="domain" description="Essential protein Yae1 N-terminal" evidence="2">
    <location>
        <begin position="20"/>
        <end position="58"/>
    </location>
</feature>
<dbReference type="Pfam" id="PF09811">
    <property type="entry name" value="Yae1_N"/>
    <property type="match status" value="1"/>
</dbReference>
<protein>
    <recommendedName>
        <fullName evidence="2">Essential protein Yae1 N-terminal domain-containing protein</fullName>
    </recommendedName>
</protein>
<dbReference type="PANTHER" id="PTHR28532:SF1">
    <property type="entry name" value="ORAL CANCER OVEREXPRESSED 1"/>
    <property type="match status" value="1"/>
</dbReference>
<dbReference type="PANTHER" id="PTHR28532">
    <property type="entry name" value="GEO13458P1"/>
    <property type="match status" value="1"/>
</dbReference>
<evidence type="ECO:0000259" key="2">
    <source>
        <dbReference type="Pfam" id="PF09811"/>
    </source>
</evidence>
<dbReference type="GeneID" id="19168630"/>
<dbReference type="OrthoDB" id="48036at2759"/>
<dbReference type="AlphaFoldDB" id="W9YE59"/>